<dbReference type="FunFam" id="3.40.1440.10:FF:000001">
    <property type="entry name" value="UvrABC system protein C"/>
    <property type="match status" value="1"/>
</dbReference>
<dbReference type="InterPro" id="IPR047296">
    <property type="entry name" value="GIY-YIG_UvrC_Cho"/>
</dbReference>
<evidence type="ECO:0000313" key="12">
    <source>
        <dbReference type="Proteomes" id="UP000479639"/>
    </source>
</evidence>
<dbReference type="InterPro" id="IPR036876">
    <property type="entry name" value="UVR_dom_sf"/>
</dbReference>
<reference evidence="11 12" key="1">
    <citation type="submission" date="2019-09" db="EMBL/GenBank/DDBJ databases">
        <title>Whole genome shotgun sequencing (WGS) of Ellagibacter isourolithinifaciens DSM 104140(T) and Adlercreutzia muris DSM 29508(T).</title>
        <authorList>
            <person name="Stoll D.A."/>
            <person name="Danylec N."/>
            <person name="Huch M."/>
        </authorList>
    </citation>
    <scope>NUCLEOTIDE SEQUENCE [LARGE SCALE GENOMIC DNA]</scope>
    <source>
        <strain evidence="11 12">DSM 29508</strain>
    </source>
</reference>
<keyword evidence="1 6" id="KW-0963">Cytoplasm</keyword>
<dbReference type="GO" id="GO:0009380">
    <property type="term" value="C:excinuclease repair complex"/>
    <property type="evidence" value="ECO:0007669"/>
    <property type="project" value="InterPro"/>
</dbReference>
<dbReference type="GO" id="GO:0006289">
    <property type="term" value="P:nucleotide-excision repair"/>
    <property type="evidence" value="ECO:0007669"/>
    <property type="project" value="UniProtKB-UniRule"/>
</dbReference>
<dbReference type="InterPro" id="IPR035901">
    <property type="entry name" value="GIY-YIG_endonuc_sf"/>
</dbReference>
<accession>A0A7C8BT57</accession>
<dbReference type="InterPro" id="IPR000305">
    <property type="entry name" value="GIY-YIG_endonuc"/>
</dbReference>
<dbReference type="InterPro" id="IPR038476">
    <property type="entry name" value="UvrC_RNase_H_dom_sf"/>
</dbReference>
<dbReference type="GO" id="GO:0005737">
    <property type="term" value="C:cytoplasm"/>
    <property type="evidence" value="ECO:0007669"/>
    <property type="project" value="UniProtKB-SubCell"/>
</dbReference>
<dbReference type="InterPro" id="IPR050066">
    <property type="entry name" value="UvrABC_protein_C"/>
</dbReference>
<evidence type="ECO:0000259" key="10">
    <source>
        <dbReference type="PROSITE" id="PS50165"/>
    </source>
</evidence>
<organism evidence="11 12">
    <name type="scientific">Adlercreutzia muris</name>
    <dbReference type="NCBI Taxonomy" id="1796610"/>
    <lineage>
        <taxon>Bacteria</taxon>
        <taxon>Bacillati</taxon>
        <taxon>Actinomycetota</taxon>
        <taxon>Coriobacteriia</taxon>
        <taxon>Eggerthellales</taxon>
        <taxon>Eggerthellaceae</taxon>
        <taxon>Adlercreutzia</taxon>
    </lineage>
</organism>
<dbReference type="GO" id="GO:0003677">
    <property type="term" value="F:DNA binding"/>
    <property type="evidence" value="ECO:0007669"/>
    <property type="project" value="UniProtKB-UniRule"/>
</dbReference>
<dbReference type="EMBL" id="WAJS01000007">
    <property type="protein sequence ID" value="KAB1650931.1"/>
    <property type="molecule type" value="Genomic_DNA"/>
</dbReference>
<comment type="subunit">
    <text evidence="6">Interacts with UvrB in an incision complex.</text>
</comment>
<keyword evidence="2 6" id="KW-0227">DNA damage</keyword>
<dbReference type="PANTHER" id="PTHR30562">
    <property type="entry name" value="UVRC/OXIDOREDUCTASE"/>
    <property type="match status" value="1"/>
</dbReference>
<evidence type="ECO:0000256" key="4">
    <source>
        <dbReference type="ARBA" id="ARBA00022881"/>
    </source>
</evidence>
<comment type="caution">
    <text evidence="11">The sequence shown here is derived from an EMBL/GenBank/DDBJ whole genome shotgun (WGS) entry which is preliminary data.</text>
</comment>
<sequence>MEKETQQEKIERIKRELAAVPAEPGVYLWKDAAGEVIYVGKAKQLRARMRQYVNFQDDRAKIPLLVEAIHSFDYIVVDNEHEALVLEKNLINQYSPFFNADFKDGKSYPFIALTKGDVFPAIKYTRERHRSDTKYFGPFTDARAAREMIDIARRVVPLCAATCADWRQLARALEKDPLAFMKRDVRPCFDAHVGLGPGACCGAITPEEYAVNVRRIERFLAGSHREFVDELAAEMRAAAEELDFERAGRLKSRIGTINSLTDKQHAVCCRDLNADVIGFFREETVAGVHVLVIREGRIVNSNEFVLNRGTDVPDQDLLRNFLMRYYDATTTIPREVIVRTLPEDAEAMGEWLTAKLDSAHGAKVRFTAPQKGEKADLLAMAETNARHALMRYKVRTNYDDKRINNALLQLESALALDAPPMRIECFDISTIHGSYTVASMVVFTGGKPDKNQYRRFKIKTPLSEANDFLSMQEVMRRRYAPERLNDERFGSKPDLIILDGGKPQLTAALAMFEEMGIDDIAICGLAKRDEELFVPWQDTGPVVLPSGSASLYLVKQVRDEAHRFAITFHRELRGKGMTASILDEVAGLGPVRKKALLAHFKSFRNLKEATLDEIKAARVVPEEVAEELVAVLAQYNGQKEAKEARLARAARTDENAGARDADAAEGSEDGRGAN</sequence>
<dbReference type="Gene3D" id="1.10.150.20">
    <property type="entry name" value="5' to 3' exonuclease, C-terminal subdomain"/>
    <property type="match status" value="1"/>
</dbReference>
<feature type="domain" description="GIY-YIG" evidence="9">
    <location>
        <begin position="22"/>
        <end position="100"/>
    </location>
</feature>
<dbReference type="SMART" id="SM00465">
    <property type="entry name" value="GIYc"/>
    <property type="match status" value="1"/>
</dbReference>
<dbReference type="NCBIfam" id="TIGR00194">
    <property type="entry name" value="uvrC"/>
    <property type="match status" value="1"/>
</dbReference>
<dbReference type="Gene3D" id="3.30.420.340">
    <property type="entry name" value="UvrC, RNAse H endonuclease domain"/>
    <property type="match status" value="1"/>
</dbReference>
<evidence type="ECO:0000313" key="11">
    <source>
        <dbReference type="EMBL" id="KAB1650931.1"/>
    </source>
</evidence>
<keyword evidence="6" id="KW-0742">SOS response</keyword>
<keyword evidence="3 6" id="KW-0228">DNA excision</keyword>
<dbReference type="SUPFAM" id="SSF46600">
    <property type="entry name" value="C-terminal UvrC-binding domain of UvrB"/>
    <property type="match status" value="1"/>
</dbReference>
<dbReference type="NCBIfam" id="NF001824">
    <property type="entry name" value="PRK00558.1-5"/>
    <property type="match status" value="1"/>
</dbReference>
<dbReference type="Gene3D" id="3.40.1440.10">
    <property type="entry name" value="GIY-YIG endonuclease"/>
    <property type="match status" value="1"/>
</dbReference>
<name>A0A7C8BT57_9ACTN</name>
<dbReference type="InterPro" id="IPR001162">
    <property type="entry name" value="UvrC_RNase_H_dom"/>
</dbReference>
<dbReference type="AlphaFoldDB" id="A0A7C8BT57"/>
<dbReference type="GO" id="GO:0009381">
    <property type="term" value="F:excinuclease ABC activity"/>
    <property type="evidence" value="ECO:0007669"/>
    <property type="project" value="UniProtKB-UniRule"/>
</dbReference>
<dbReference type="Pfam" id="PF08459">
    <property type="entry name" value="UvrC_RNaseH_dom"/>
    <property type="match status" value="1"/>
</dbReference>
<dbReference type="InterPro" id="IPR010994">
    <property type="entry name" value="RuvA_2-like"/>
</dbReference>
<dbReference type="PANTHER" id="PTHR30562:SF1">
    <property type="entry name" value="UVRABC SYSTEM PROTEIN C"/>
    <property type="match status" value="1"/>
</dbReference>
<keyword evidence="5 6" id="KW-0234">DNA repair</keyword>
<dbReference type="PROSITE" id="PS50165">
    <property type="entry name" value="UVRC"/>
    <property type="match status" value="1"/>
</dbReference>
<evidence type="ECO:0000256" key="6">
    <source>
        <dbReference type="HAMAP-Rule" id="MF_00203"/>
    </source>
</evidence>
<feature type="domain" description="UvrC family homology region profile" evidence="10">
    <location>
        <begin position="276"/>
        <end position="512"/>
    </location>
</feature>
<evidence type="ECO:0000256" key="5">
    <source>
        <dbReference type="ARBA" id="ARBA00023204"/>
    </source>
</evidence>
<feature type="domain" description="UVR" evidence="8">
    <location>
        <begin position="225"/>
        <end position="260"/>
    </location>
</feature>
<keyword evidence="12" id="KW-1185">Reference proteome</keyword>
<dbReference type="Proteomes" id="UP000479639">
    <property type="component" value="Unassembled WGS sequence"/>
</dbReference>
<dbReference type="HAMAP" id="MF_00203">
    <property type="entry name" value="UvrC"/>
    <property type="match status" value="1"/>
</dbReference>
<evidence type="ECO:0000256" key="2">
    <source>
        <dbReference type="ARBA" id="ARBA00022763"/>
    </source>
</evidence>
<keyword evidence="4 6" id="KW-0267">Excision nuclease</keyword>
<dbReference type="InterPro" id="IPR001943">
    <property type="entry name" value="UVR_dom"/>
</dbReference>
<evidence type="ECO:0000259" key="8">
    <source>
        <dbReference type="PROSITE" id="PS50151"/>
    </source>
</evidence>
<evidence type="ECO:0000256" key="1">
    <source>
        <dbReference type="ARBA" id="ARBA00022490"/>
    </source>
</evidence>
<dbReference type="GO" id="GO:0009432">
    <property type="term" value="P:SOS response"/>
    <property type="evidence" value="ECO:0007669"/>
    <property type="project" value="UniProtKB-UniRule"/>
</dbReference>
<dbReference type="RefSeq" id="WP_151429937.1">
    <property type="nucleotide sequence ID" value="NZ_CAKODJ010000011.1"/>
</dbReference>
<comment type="similarity">
    <text evidence="6">Belongs to the UvrC family.</text>
</comment>
<protein>
    <recommendedName>
        <fullName evidence="6">UvrABC system protein C</fullName>
        <shortName evidence="6">Protein UvrC</shortName>
    </recommendedName>
    <alternativeName>
        <fullName evidence="6">Excinuclease ABC subunit C</fullName>
    </alternativeName>
</protein>
<dbReference type="PROSITE" id="PS50164">
    <property type="entry name" value="GIY_YIG"/>
    <property type="match status" value="1"/>
</dbReference>
<dbReference type="InterPro" id="IPR004791">
    <property type="entry name" value="UvrC"/>
</dbReference>
<comment type="function">
    <text evidence="6">The UvrABC repair system catalyzes the recognition and processing of DNA lesions. UvrC both incises the 5' and 3' sides of the lesion. The N-terminal half is responsible for the 3' incision and the C-terminal half is responsible for the 5' incision.</text>
</comment>
<evidence type="ECO:0000259" key="9">
    <source>
        <dbReference type="PROSITE" id="PS50164"/>
    </source>
</evidence>
<dbReference type="SUPFAM" id="SSF82771">
    <property type="entry name" value="GIY-YIG endonuclease"/>
    <property type="match status" value="1"/>
</dbReference>
<dbReference type="Pfam" id="PF01541">
    <property type="entry name" value="GIY-YIG"/>
    <property type="match status" value="1"/>
</dbReference>
<feature type="region of interest" description="Disordered" evidence="7">
    <location>
        <begin position="639"/>
        <end position="674"/>
    </location>
</feature>
<dbReference type="CDD" id="cd10434">
    <property type="entry name" value="GIY-YIG_UvrC_Cho"/>
    <property type="match status" value="1"/>
</dbReference>
<evidence type="ECO:0000256" key="3">
    <source>
        <dbReference type="ARBA" id="ARBA00022769"/>
    </source>
</evidence>
<dbReference type="SUPFAM" id="SSF47781">
    <property type="entry name" value="RuvA domain 2-like"/>
    <property type="match status" value="1"/>
</dbReference>
<dbReference type="PROSITE" id="PS50151">
    <property type="entry name" value="UVR"/>
    <property type="match status" value="1"/>
</dbReference>
<dbReference type="Pfam" id="PF22920">
    <property type="entry name" value="UvrC_RNaseH"/>
    <property type="match status" value="1"/>
</dbReference>
<evidence type="ECO:0000256" key="7">
    <source>
        <dbReference type="SAM" id="MobiDB-lite"/>
    </source>
</evidence>
<comment type="subcellular location">
    <subcellularLocation>
        <location evidence="6">Cytoplasm</location>
    </subcellularLocation>
</comment>
<proteinExistence type="inferred from homology"/>
<dbReference type="Pfam" id="PF02151">
    <property type="entry name" value="UVR"/>
    <property type="match status" value="1"/>
</dbReference>
<gene>
    <name evidence="6 11" type="primary">uvrC</name>
    <name evidence="11" type="ORF">F8D48_03240</name>
</gene>